<accession>A0ABW4T345</accession>
<dbReference type="NCBIfam" id="NF004868">
    <property type="entry name" value="PRK06224.1-5"/>
    <property type="match status" value="1"/>
</dbReference>
<evidence type="ECO:0000256" key="3">
    <source>
        <dbReference type="SAM" id="MobiDB-lite"/>
    </source>
</evidence>
<comment type="caution">
    <text evidence="4">The sequence shown here is derived from an EMBL/GenBank/DDBJ whole genome shotgun (WGS) entry which is preliminary data.</text>
</comment>
<name>A0ABW4T345_9ACTN</name>
<dbReference type="InterPro" id="IPR002020">
    <property type="entry name" value="Citrate_synthase"/>
</dbReference>
<feature type="region of interest" description="Disordered" evidence="3">
    <location>
        <begin position="235"/>
        <end position="277"/>
    </location>
</feature>
<keyword evidence="5" id="KW-1185">Reference proteome</keyword>
<keyword evidence="4" id="KW-0456">Lyase</keyword>
<reference evidence="5" key="1">
    <citation type="journal article" date="2019" name="Int. J. Syst. Evol. Microbiol.">
        <title>The Global Catalogue of Microorganisms (GCM) 10K type strain sequencing project: providing services to taxonomists for standard genome sequencing and annotation.</title>
        <authorList>
            <consortium name="The Broad Institute Genomics Platform"/>
            <consortium name="The Broad Institute Genome Sequencing Center for Infectious Disease"/>
            <person name="Wu L."/>
            <person name="Ma J."/>
        </authorList>
    </citation>
    <scope>NUCLEOTIDE SEQUENCE [LARGE SCALE GENOMIC DNA]</scope>
    <source>
        <strain evidence="5">ICMP 6774ER</strain>
    </source>
</reference>
<evidence type="ECO:0000313" key="4">
    <source>
        <dbReference type="EMBL" id="MFD1934919.1"/>
    </source>
</evidence>
<dbReference type="SUPFAM" id="SSF48256">
    <property type="entry name" value="Citrate synthase"/>
    <property type="match status" value="1"/>
</dbReference>
<proteinExistence type="inferred from homology"/>
<dbReference type="CDD" id="cd06100">
    <property type="entry name" value="CCL_ACL-C"/>
    <property type="match status" value="1"/>
</dbReference>
<evidence type="ECO:0000256" key="1">
    <source>
        <dbReference type="ARBA" id="ARBA00010566"/>
    </source>
</evidence>
<dbReference type="InterPro" id="IPR036969">
    <property type="entry name" value="Citrate_synthase_sf"/>
</dbReference>
<comment type="similarity">
    <text evidence="1">Belongs to the citrate synthase family.</text>
</comment>
<protein>
    <submittedName>
        <fullName evidence="4">Citryl-CoA lyase</fullName>
        <ecNumber evidence="4">4.1.3.34</ecNumber>
    </submittedName>
</protein>
<dbReference type="Proteomes" id="UP001597368">
    <property type="component" value="Unassembled WGS sequence"/>
</dbReference>
<evidence type="ECO:0000313" key="5">
    <source>
        <dbReference type="Proteomes" id="UP001597368"/>
    </source>
</evidence>
<dbReference type="RefSeq" id="WP_379575033.1">
    <property type="nucleotide sequence ID" value="NZ_JBHUFV010000038.1"/>
</dbReference>
<dbReference type="PANTHER" id="PTHR11739:SF4">
    <property type="entry name" value="CITRATE SYNTHASE, PEROXISOMAL"/>
    <property type="match status" value="1"/>
</dbReference>
<dbReference type="GO" id="GO:0008816">
    <property type="term" value="F:citryl-CoA lyase activity"/>
    <property type="evidence" value="ECO:0007669"/>
    <property type="project" value="UniProtKB-EC"/>
</dbReference>
<dbReference type="EC" id="4.1.3.34" evidence="4"/>
<dbReference type="Pfam" id="PF00285">
    <property type="entry name" value="Citrate_synt"/>
    <property type="match status" value="1"/>
</dbReference>
<keyword evidence="2" id="KW-0808">Transferase</keyword>
<dbReference type="Gene3D" id="1.10.580.10">
    <property type="entry name" value="Citrate Synthase, domain 1"/>
    <property type="match status" value="1"/>
</dbReference>
<evidence type="ECO:0000256" key="2">
    <source>
        <dbReference type="ARBA" id="ARBA00022679"/>
    </source>
</evidence>
<feature type="compositionally biased region" description="Basic and acidic residues" evidence="3">
    <location>
        <begin position="260"/>
        <end position="277"/>
    </location>
</feature>
<dbReference type="PANTHER" id="PTHR11739">
    <property type="entry name" value="CITRATE SYNTHASE"/>
    <property type="match status" value="1"/>
</dbReference>
<dbReference type="EMBL" id="JBHUFV010000038">
    <property type="protein sequence ID" value="MFD1934919.1"/>
    <property type="molecule type" value="Genomic_DNA"/>
</dbReference>
<dbReference type="InterPro" id="IPR016142">
    <property type="entry name" value="Citrate_synth-like_lrg_a-sub"/>
</dbReference>
<gene>
    <name evidence="4" type="ORF">ACFSKW_25945</name>
</gene>
<sequence>MSRYRTSIGSSDENTITLLGHDLPGELMGRVGFGELVFWLVAMRRPTPGELRLFEAVLMALADHGFTPAAITARLTLTSAPESYQGALSAGLLGGGSRFHGAAEDCARFLSHAHAEGLDAPEAVAARRHIPGLGHPVHTNGDPRTPVIYQIAREEGLYGKHMRFLEEVAACRPDESINGAGACGAALADLHFPVEVMRGFALLACTAGLLGHLAEEQRRPIGSDIYRDIEQSADHLDPEEQVEVPVGHGEGAEHGAGVAHAERGGRHAPRGELDDRG</sequence>
<organism evidence="4 5">
    <name type="scientific">Nonomuraea mangrovi</name>
    <dbReference type="NCBI Taxonomy" id="2316207"/>
    <lineage>
        <taxon>Bacteria</taxon>
        <taxon>Bacillati</taxon>
        <taxon>Actinomycetota</taxon>
        <taxon>Actinomycetes</taxon>
        <taxon>Streptosporangiales</taxon>
        <taxon>Streptosporangiaceae</taxon>
        <taxon>Nonomuraea</taxon>
    </lineage>
</organism>